<dbReference type="PANTHER" id="PTHR44163:SF1">
    <property type="entry name" value="U3 SMALL NUCLEOLAR RNA-ASSOCIATED PROTEIN 4 HOMOLOG"/>
    <property type="match status" value="1"/>
</dbReference>
<dbReference type="Pfam" id="PF00400">
    <property type="entry name" value="WD40"/>
    <property type="match status" value="3"/>
</dbReference>
<dbReference type="InterPro" id="IPR015943">
    <property type="entry name" value="WD40/YVTN_repeat-like_dom_sf"/>
</dbReference>
<dbReference type="PANTHER" id="PTHR44163">
    <property type="entry name" value="U3 SMALL NUCLEOLAR RNA-ASSOCIATED PROTEIN 4 HOMOLOG"/>
    <property type="match status" value="1"/>
</dbReference>
<dbReference type="PROSITE" id="PS50294">
    <property type="entry name" value="WD_REPEATS_REGION"/>
    <property type="match status" value="1"/>
</dbReference>
<evidence type="ECO:0000313" key="4">
    <source>
        <dbReference type="Proteomes" id="UP001159428"/>
    </source>
</evidence>
<evidence type="ECO:0000259" key="2">
    <source>
        <dbReference type="Pfam" id="PF12894"/>
    </source>
</evidence>
<dbReference type="AlphaFoldDB" id="A0AAU9VJY3"/>
<dbReference type="Gene3D" id="2.130.10.10">
    <property type="entry name" value="YVTN repeat-like/Quinoprotein amine dehydrogenase"/>
    <property type="match status" value="2"/>
</dbReference>
<evidence type="ECO:0000313" key="3">
    <source>
        <dbReference type="EMBL" id="CAH3031820.1"/>
    </source>
</evidence>
<comment type="caution">
    <text evidence="3">The sequence shown here is derived from an EMBL/GenBank/DDBJ whole genome shotgun (WGS) entry which is preliminary data.</text>
</comment>
<dbReference type="InterPro" id="IPR001680">
    <property type="entry name" value="WD40_rpt"/>
</dbReference>
<protein>
    <recommendedName>
        <fullName evidence="2">Anaphase-promoting complex subunit 4-like WD40 domain-containing protein</fullName>
    </recommendedName>
</protein>
<dbReference type="SMART" id="SM00320">
    <property type="entry name" value="WD40"/>
    <property type="match status" value="9"/>
</dbReference>
<name>A0AAU9VJY3_9CNID</name>
<accession>A0AAU9VJY3</accession>
<keyword evidence="1" id="KW-0853">WD repeat</keyword>
<sequence>MALKVKFNVHRVRFVEYVPQAIHCMAFEDTDKPCRLALSRADSSIEIWNFKDNWYQETVIPGCKDTSVETLDWSKGRLFTGGLHAEITEWDLTSLLPKITVDSFGGAVWCLSVNHAKTHMAVGCEDGRVRLFEITADGLNYSKSLDQQDGRVLCLSWHLSDNTLVTGASDSTVRLYNVTSGHCTLRITVDEFQSRSTLIWAIHMTRNFVIITGDSLGNTQFWDGQRGTLIQSFKAHLADVLTVCVNKEENMVFSGGIDSKIVQFQQITNKDGVLNWVKAASQRMFSQDVRCLVTLGGIHDLLVSGGLDPSFFLYSTKEFGRSSYGKVAPFPHRPVVYLASEANILMYQTASTLQFWRLQELDTVGQTTIALQKTPAQLLEIRKKGDHHIVCSAVSTCASWAAFSDVYHISLFKLNLSKEGKSQVTVTKVLPLPVHLLPARGLVFSPESSKLISATSQGSVQILDLSEEPCLSNTLSIAQHGRGLAAVNLVAVSNDLLWLACADYNNTLTVFNLTKMKLKCTLPHLESRVTSLAFQPQTNYLSVVCCNNQVYLFKPSSGKLTKWSRQALEHGLPRQWTSRRSQVINIQFNPSCHEVVLLQDHNMFTLLDLREPLPDTGVCLYETKLVQQKRKQSTFRDDAEQDTKQAAFKVCRKYSPLLFAGFTKDSSLVVVERPWQAMVEMLPPPLYRKKYGT</sequence>
<evidence type="ECO:0000256" key="1">
    <source>
        <dbReference type="PROSITE-ProRule" id="PRU00221"/>
    </source>
</evidence>
<keyword evidence="4" id="KW-1185">Reference proteome</keyword>
<reference evidence="3 4" key="1">
    <citation type="submission" date="2022-05" db="EMBL/GenBank/DDBJ databases">
        <authorList>
            <consortium name="Genoscope - CEA"/>
            <person name="William W."/>
        </authorList>
    </citation>
    <scope>NUCLEOTIDE SEQUENCE [LARGE SCALE GENOMIC DNA]</scope>
</reference>
<dbReference type="SUPFAM" id="SSF50998">
    <property type="entry name" value="Quinoprotein alcohol dehydrogenase-like"/>
    <property type="match status" value="1"/>
</dbReference>
<dbReference type="Pfam" id="PF12894">
    <property type="entry name" value="ANAPC4_WD40"/>
    <property type="match status" value="1"/>
</dbReference>
<organism evidence="3 4">
    <name type="scientific">Pocillopora meandrina</name>
    <dbReference type="NCBI Taxonomy" id="46732"/>
    <lineage>
        <taxon>Eukaryota</taxon>
        <taxon>Metazoa</taxon>
        <taxon>Cnidaria</taxon>
        <taxon>Anthozoa</taxon>
        <taxon>Hexacorallia</taxon>
        <taxon>Scleractinia</taxon>
        <taxon>Astrocoeniina</taxon>
        <taxon>Pocilloporidae</taxon>
        <taxon>Pocillopora</taxon>
    </lineage>
</organism>
<dbReference type="Proteomes" id="UP001159428">
    <property type="component" value="Unassembled WGS sequence"/>
</dbReference>
<dbReference type="GO" id="GO:0032040">
    <property type="term" value="C:small-subunit processome"/>
    <property type="evidence" value="ECO:0007669"/>
    <property type="project" value="TreeGrafter"/>
</dbReference>
<dbReference type="GO" id="GO:0030686">
    <property type="term" value="C:90S preribosome"/>
    <property type="evidence" value="ECO:0007669"/>
    <property type="project" value="InterPro"/>
</dbReference>
<dbReference type="InterPro" id="IPR011047">
    <property type="entry name" value="Quinoprotein_ADH-like_sf"/>
</dbReference>
<dbReference type="EMBL" id="CALNXJ010000001">
    <property type="protein sequence ID" value="CAH3031820.1"/>
    <property type="molecule type" value="Genomic_DNA"/>
</dbReference>
<dbReference type="GO" id="GO:0003723">
    <property type="term" value="F:RNA binding"/>
    <property type="evidence" value="ECO:0007669"/>
    <property type="project" value="TreeGrafter"/>
</dbReference>
<dbReference type="InterPro" id="IPR046351">
    <property type="entry name" value="UTP4"/>
</dbReference>
<proteinExistence type="predicted"/>
<feature type="repeat" description="WD" evidence="1">
    <location>
        <begin position="145"/>
        <end position="186"/>
    </location>
</feature>
<dbReference type="PROSITE" id="PS50082">
    <property type="entry name" value="WD_REPEATS_2"/>
    <property type="match status" value="1"/>
</dbReference>
<gene>
    <name evidence="3" type="ORF">PMEA_00000644</name>
</gene>
<dbReference type="GO" id="GO:0034455">
    <property type="term" value="C:t-UTP complex"/>
    <property type="evidence" value="ECO:0007669"/>
    <property type="project" value="TreeGrafter"/>
</dbReference>
<dbReference type="GO" id="GO:0000462">
    <property type="term" value="P:maturation of SSU-rRNA from tricistronic rRNA transcript (SSU-rRNA, 5.8S rRNA, LSU-rRNA)"/>
    <property type="evidence" value="ECO:0007669"/>
    <property type="project" value="InterPro"/>
</dbReference>
<feature type="domain" description="Anaphase-promoting complex subunit 4-like WD40" evidence="2">
    <location>
        <begin position="146"/>
        <end position="193"/>
    </location>
</feature>
<dbReference type="InterPro" id="IPR024977">
    <property type="entry name" value="Apc4-like_WD40_dom"/>
</dbReference>